<keyword evidence="6" id="KW-0808">Transferase</keyword>
<dbReference type="Pfam" id="PF02518">
    <property type="entry name" value="HATPase_c"/>
    <property type="match status" value="1"/>
</dbReference>
<evidence type="ECO:0000256" key="2">
    <source>
        <dbReference type="ARBA" id="ARBA00004651"/>
    </source>
</evidence>
<evidence type="ECO:0000259" key="15">
    <source>
        <dbReference type="Pfam" id="PF02518"/>
    </source>
</evidence>
<dbReference type="Gene3D" id="3.30.565.10">
    <property type="entry name" value="Histidine kinase-like ATPase, C-terminal domain"/>
    <property type="match status" value="1"/>
</dbReference>
<evidence type="ECO:0000256" key="9">
    <source>
        <dbReference type="ARBA" id="ARBA00022777"/>
    </source>
</evidence>
<dbReference type="InterPro" id="IPR050640">
    <property type="entry name" value="Bact_2-comp_sensor_kinase"/>
</dbReference>
<comment type="catalytic activity">
    <reaction evidence="1">
        <text>ATP + protein L-histidine = ADP + protein N-phospho-L-histidine.</text>
        <dbReference type="EC" id="2.7.13.3"/>
    </reaction>
</comment>
<keyword evidence="5" id="KW-0597">Phosphoprotein</keyword>
<feature type="domain" description="Signal transduction histidine kinase internal region" evidence="16">
    <location>
        <begin position="314"/>
        <end position="390"/>
    </location>
</feature>
<dbReference type="PANTHER" id="PTHR34220">
    <property type="entry name" value="SENSOR HISTIDINE KINASE YPDA"/>
    <property type="match status" value="1"/>
</dbReference>
<evidence type="ECO:0000259" key="16">
    <source>
        <dbReference type="Pfam" id="PF06580"/>
    </source>
</evidence>
<comment type="subcellular location">
    <subcellularLocation>
        <location evidence="2">Cell membrane</location>
        <topology evidence="2">Multi-pass membrane protein</topology>
    </subcellularLocation>
</comment>
<dbReference type="GO" id="GO:0005886">
    <property type="term" value="C:plasma membrane"/>
    <property type="evidence" value="ECO:0007669"/>
    <property type="project" value="UniProtKB-SubCell"/>
</dbReference>
<name>A0A317YSS0_STAPS</name>
<reference evidence="17 18" key="1">
    <citation type="journal article" date="2018" name="Vet. Microbiol.">
        <title>Clonal diversity and geographic distribution of methicillin-resistant Staphylococcus pseudintermedius from Australian animals: Discovery of novel sequence types.</title>
        <authorList>
            <person name="Worthing K.A."/>
            <person name="Abraham S."/>
            <person name="Coombs G.W."/>
            <person name="Pang S."/>
            <person name="Saputra S."/>
            <person name="Jordan D."/>
            <person name="Trott D.J."/>
            <person name="Norris J.M."/>
        </authorList>
    </citation>
    <scope>NUCLEOTIDE SEQUENCE [LARGE SCALE GENOMIC DNA]</scope>
    <source>
        <strain evidence="17 18">ST525 1</strain>
    </source>
</reference>
<dbReference type="GO" id="GO:0005524">
    <property type="term" value="F:ATP binding"/>
    <property type="evidence" value="ECO:0007669"/>
    <property type="project" value="UniProtKB-KW"/>
</dbReference>
<gene>
    <name evidence="17" type="ORF">DD902_03060</name>
</gene>
<evidence type="ECO:0000256" key="10">
    <source>
        <dbReference type="ARBA" id="ARBA00022840"/>
    </source>
</evidence>
<protein>
    <recommendedName>
        <fullName evidence="3">histidine kinase</fullName>
        <ecNumber evidence="3">2.7.13.3</ecNumber>
    </recommendedName>
</protein>
<keyword evidence="4" id="KW-1003">Cell membrane</keyword>
<keyword evidence="12" id="KW-0902">Two-component regulatory system</keyword>
<comment type="caution">
    <text evidence="17">The sequence shown here is derived from an EMBL/GenBank/DDBJ whole genome shotgun (WGS) entry which is preliminary data.</text>
</comment>
<keyword evidence="8" id="KW-0547">Nucleotide-binding</keyword>
<evidence type="ECO:0000256" key="13">
    <source>
        <dbReference type="ARBA" id="ARBA00023136"/>
    </source>
</evidence>
<sequence length="517" mass="61169">MKTYQPYRYQLRRSLFISTILPVFLVILLGLVSFYTLYIWVEHRHIHQHLHEAEHDLAHTENQIKTTLQTEKSTLKQLDLSKKSDVTTFKRLLLELVHQQPGTVYYVVDNGKTSITNNYEKKDVHQLYLMHQQRIQLLHESVALSFYLAQTPHIEEIQDRYGHTTLILDRFDNILYSNSEHFHVDDAFPPPPFGFISERIRLNDKGEQMIQFKDIHDALEDGLRLLAIICIAFVLLMIFGFMNAHRMAKRQTRDIELMIDRINQAQRRELGAYQPLGQPSELEDINTYIYELVESNETLIHSIEQTEQQLRKIQLKEIERQFQPHFLFNTMQTIQYLITLSPHQAQKVVQQLSQMLRYTLRVKTDKVPLKEELAYIQKYVTIQNIRFDDSITLNIDTDHRLENELIRKMMIHPLIENAIKHGRESEPLIITIRIKQTAKYLRIFVHDNGMGMTVDRRAQVRQMLQENVFDTSHLGLNHLNHKVQIQYGVRARLRIFSAYQQGTLIAFQLPREEQTDV</sequence>
<evidence type="ECO:0000256" key="8">
    <source>
        <dbReference type="ARBA" id="ARBA00022741"/>
    </source>
</evidence>
<dbReference type="Proteomes" id="UP000246800">
    <property type="component" value="Unassembled WGS sequence"/>
</dbReference>
<dbReference type="EC" id="2.7.13.3" evidence="3"/>
<dbReference type="InterPro" id="IPR036890">
    <property type="entry name" value="HATPase_C_sf"/>
</dbReference>
<evidence type="ECO:0000256" key="5">
    <source>
        <dbReference type="ARBA" id="ARBA00022553"/>
    </source>
</evidence>
<evidence type="ECO:0000313" key="17">
    <source>
        <dbReference type="EMBL" id="PWZ76397.1"/>
    </source>
</evidence>
<evidence type="ECO:0000256" key="14">
    <source>
        <dbReference type="SAM" id="Phobius"/>
    </source>
</evidence>
<organism evidence="17 18">
    <name type="scientific">Staphylococcus pseudintermedius</name>
    <dbReference type="NCBI Taxonomy" id="283734"/>
    <lineage>
        <taxon>Bacteria</taxon>
        <taxon>Bacillati</taxon>
        <taxon>Bacillota</taxon>
        <taxon>Bacilli</taxon>
        <taxon>Bacillales</taxon>
        <taxon>Staphylococcaceae</taxon>
        <taxon>Staphylococcus</taxon>
        <taxon>Staphylococcus intermedius group</taxon>
    </lineage>
</organism>
<dbReference type="EMBL" id="QEIT01000013">
    <property type="protein sequence ID" value="PWZ76397.1"/>
    <property type="molecule type" value="Genomic_DNA"/>
</dbReference>
<keyword evidence="10" id="KW-0067">ATP-binding</keyword>
<evidence type="ECO:0000256" key="12">
    <source>
        <dbReference type="ARBA" id="ARBA00023012"/>
    </source>
</evidence>
<dbReference type="SUPFAM" id="SSF55874">
    <property type="entry name" value="ATPase domain of HSP90 chaperone/DNA topoisomerase II/histidine kinase"/>
    <property type="match status" value="1"/>
</dbReference>
<evidence type="ECO:0000256" key="7">
    <source>
        <dbReference type="ARBA" id="ARBA00022692"/>
    </source>
</evidence>
<accession>A0A317YSS0</accession>
<evidence type="ECO:0000256" key="11">
    <source>
        <dbReference type="ARBA" id="ARBA00022989"/>
    </source>
</evidence>
<evidence type="ECO:0000256" key="3">
    <source>
        <dbReference type="ARBA" id="ARBA00012438"/>
    </source>
</evidence>
<keyword evidence="7 14" id="KW-0812">Transmembrane</keyword>
<feature type="transmembrane region" description="Helical" evidence="14">
    <location>
        <begin position="20"/>
        <end position="41"/>
    </location>
</feature>
<keyword evidence="11 14" id="KW-1133">Transmembrane helix</keyword>
<evidence type="ECO:0000256" key="4">
    <source>
        <dbReference type="ARBA" id="ARBA00022475"/>
    </source>
</evidence>
<keyword evidence="13 14" id="KW-0472">Membrane</keyword>
<dbReference type="InterPro" id="IPR010559">
    <property type="entry name" value="Sig_transdc_His_kin_internal"/>
</dbReference>
<evidence type="ECO:0000256" key="1">
    <source>
        <dbReference type="ARBA" id="ARBA00000085"/>
    </source>
</evidence>
<proteinExistence type="predicted"/>
<evidence type="ECO:0000313" key="18">
    <source>
        <dbReference type="Proteomes" id="UP000246800"/>
    </source>
</evidence>
<dbReference type="PANTHER" id="PTHR34220:SF11">
    <property type="entry name" value="SENSOR PROTEIN KINASE HPTS"/>
    <property type="match status" value="1"/>
</dbReference>
<dbReference type="Pfam" id="PF06580">
    <property type="entry name" value="His_kinase"/>
    <property type="match status" value="1"/>
</dbReference>
<keyword evidence="9 17" id="KW-0418">Kinase</keyword>
<dbReference type="GO" id="GO:0000155">
    <property type="term" value="F:phosphorelay sensor kinase activity"/>
    <property type="evidence" value="ECO:0007669"/>
    <property type="project" value="InterPro"/>
</dbReference>
<dbReference type="AlphaFoldDB" id="A0A317YSS0"/>
<feature type="domain" description="Histidine kinase/HSP90-like ATPase" evidence="15">
    <location>
        <begin position="410"/>
        <end position="512"/>
    </location>
</feature>
<dbReference type="InterPro" id="IPR003594">
    <property type="entry name" value="HATPase_dom"/>
</dbReference>
<evidence type="ECO:0000256" key="6">
    <source>
        <dbReference type="ARBA" id="ARBA00022679"/>
    </source>
</evidence>
<feature type="transmembrane region" description="Helical" evidence="14">
    <location>
        <begin position="223"/>
        <end position="244"/>
    </location>
</feature>
<dbReference type="RefSeq" id="WP_099986912.1">
    <property type="nucleotide sequence ID" value="NZ_BAAFJE010000051.1"/>
</dbReference>